<keyword evidence="13" id="KW-1185">Reference proteome</keyword>
<keyword evidence="4 7" id="KW-0067">ATP-binding</keyword>
<dbReference type="InterPro" id="IPR013765">
    <property type="entry name" value="DNA_recomb/repair_RecA"/>
</dbReference>
<keyword evidence="6 7" id="KW-0233">DNA recombination</keyword>
<accession>A0A974NP47</accession>
<dbReference type="PROSITE" id="PS00321">
    <property type="entry name" value="RECA_1"/>
    <property type="match status" value="1"/>
</dbReference>
<feature type="binding site" evidence="7">
    <location>
        <begin position="64"/>
        <end position="71"/>
    </location>
    <ligand>
        <name>ATP</name>
        <dbReference type="ChEBI" id="CHEBI:30616"/>
    </ligand>
</feature>
<dbReference type="SUPFAM" id="SSF54752">
    <property type="entry name" value="RecA protein, C-terminal domain"/>
    <property type="match status" value="1"/>
</dbReference>
<evidence type="ECO:0000256" key="8">
    <source>
        <dbReference type="RuleBase" id="RU000526"/>
    </source>
</evidence>
<dbReference type="FunFam" id="3.40.50.300:FF:000087">
    <property type="entry name" value="Recombinase RecA"/>
    <property type="match status" value="1"/>
</dbReference>
<proteinExistence type="inferred from homology"/>
<gene>
    <name evidence="7 12" type="primary">recA</name>
    <name evidence="12" type="ORF">I6J18_06235</name>
</gene>
<dbReference type="Gene3D" id="3.40.50.300">
    <property type="entry name" value="P-loop containing nucleotide triphosphate hydrolases"/>
    <property type="match status" value="1"/>
</dbReference>
<dbReference type="PANTHER" id="PTHR45900:SF1">
    <property type="entry name" value="MITOCHONDRIAL DNA REPAIR PROTEIN RECA HOMOLOG-RELATED"/>
    <property type="match status" value="1"/>
</dbReference>
<protein>
    <recommendedName>
        <fullName evidence="2 7">Protein RecA</fullName>
    </recommendedName>
    <alternativeName>
        <fullName evidence="7 8">Recombinase A</fullName>
    </alternativeName>
</protein>
<dbReference type="InterPro" id="IPR020587">
    <property type="entry name" value="RecA_monomer-monomer_interface"/>
</dbReference>
<dbReference type="SUPFAM" id="SSF52540">
    <property type="entry name" value="P-loop containing nucleoside triphosphate hydrolases"/>
    <property type="match status" value="1"/>
</dbReference>
<dbReference type="GO" id="GO:0005524">
    <property type="term" value="F:ATP binding"/>
    <property type="evidence" value="ECO:0007669"/>
    <property type="project" value="UniProtKB-UniRule"/>
</dbReference>
<evidence type="ECO:0000256" key="2">
    <source>
        <dbReference type="ARBA" id="ARBA00015553"/>
    </source>
</evidence>
<dbReference type="RefSeq" id="WP_040376537.1">
    <property type="nucleotide sequence ID" value="NZ_CP068053.1"/>
</dbReference>
<dbReference type="InterPro" id="IPR027417">
    <property type="entry name" value="P-loop_NTPase"/>
</dbReference>
<dbReference type="GO" id="GO:0140664">
    <property type="term" value="F:ATP-dependent DNA damage sensor activity"/>
    <property type="evidence" value="ECO:0007669"/>
    <property type="project" value="InterPro"/>
</dbReference>
<dbReference type="GO" id="GO:0009432">
    <property type="term" value="P:SOS response"/>
    <property type="evidence" value="ECO:0007669"/>
    <property type="project" value="UniProtKB-UniRule"/>
</dbReference>
<dbReference type="Pfam" id="PF00154">
    <property type="entry name" value="RecA_N"/>
    <property type="match status" value="1"/>
</dbReference>
<comment type="function">
    <text evidence="7">Can catalyze the hydrolysis of ATP in the presence of single-stranded DNA, the ATP-dependent uptake of single-stranded DNA by duplex DNA, and the ATP-dependent hybridization of homologous single-stranded DNAs. It interacts with LexA causing its activation and leading to its autocatalytic cleavage.</text>
</comment>
<feature type="domain" description="RecA family profile 2" evidence="11">
    <location>
        <begin position="198"/>
        <end position="271"/>
    </location>
</feature>
<dbReference type="AlphaFoldDB" id="A0A974NP47"/>
<evidence type="ECO:0000259" key="11">
    <source>
        <dbReference type="PROSITE" id="PS50163"/>
    </source>
</evidence>
<keyword evidence="3 7" id="KW-0547">Nucleotide-binding</keyword>
<dbReference type="InterPro" id="IPR020584">
    <property type="entry name" value="DNA_recomb/repair_RecA_CS"/>
</dbReference>
<evidence type="ECO:0000256" key="3">
    <source>
        <dbReference type="ARBA" id="ARBA00022741"/>
    </source>
</evidence>
<dbReference type="PROSITE" id="PS50163">
    <property type="entry name" value="RECA_3"/>
    <property type="match status" value="1"/>
</dbReference>
<evidence type="ECO:0000313" key="13">
    <source>
        <dbReference type="Proteomes" id="UP000595254"/>
    </source>
</evidence>
<dbReference type="InterPro" id="IPR023400">
    <property type="entry name" value="RecA_C_sf"/>
</dbReference>
<evidence type="ECO:0000256" key="6">
    <source>
        <dbReference type="ARBA" id="ARBA00023172"/>
    </source>
</evidence>
<dbReference type="GO" id="GO:0006281">
    <property type="term" value="P:DNA repair"/>
    <property type="evidence" value="ECO:0007669"/>
    <property type="project" value="UniProtKB-UniRule"/>
</dbReference>
<dbReference type="NCBIfam" id="TIGR02012">
    <property type="entry name" value="tigrfam_recA"/>
    <property type="match status" value="1"/>
</dbReference>
<sequence>MSDRQAALEMALKQIEKQFGKGSIMKMGEKTDTRISTSSSGSLAIDVALGVGGYPRGRVIEIYGPESSGKTTVALHAIAEVQKAGGTAAFIDAEHALDPAYSSKLGVNIDELLLSQPDTGEQALEIAEALVRSGAVNILVIDSVAALVPKAEIEGEMGDSHMGLQARMMSQALRKLSGAINKSNTIAIFINQVREKIGIMFGNPETTPGGRALKFYSTVRLEVRRAEQLKQGNDIVGNRAKVKVVKNKVAPPFRVAEVDIMYGEGISREGEIIDMASELDIVQKSGSWFSYNGDRLGQGRENAKLFLKSNQTLQDEIYKKIRDHYNLDSEHVAVKENEKEEELELDLD</sequence>
<dbReference type="InterPro" id="IPR020588">
    <property type="entry name" value="RecA_ATP-bd"/>
</dbReference>
<dbReference type="PRINTS" id="PR00142">
    <property type="entry name" value="RECA"/>
</dbReference>
<keyword evidence="7 8" id="KW-0742">SOS response</keyword>
<dbReference type="HAMAP" id="MF_00268">
    <property type="entry name" value="RecA"/>
    <property type="match status" value="1"/>
</dbReference>
<evidence type="ECO:0000256" key="7">
    <source>
        <dbReference type="HAMAP-Rule" id="MF_00268"/>
    </source>
</evidence>
<keyword evidence="7" id="KW-0963">Cytoplasm</keyword>
<dbReference type="InterPro" id="IPR049428">
    <property type="entry name" value="RecA-like_N"/>
</dbReference>
<evidence type="ECO:0000256" key="5">
    <source>
        <dbReference type="ARBA" id="ARBA00023125"/>
    </source>
</evidence>
<comment type="similarity">
    <text evidence="1 7 9">Belongs to the RecA family.</text>
</comment>
<dbReference type="Proteomes" id="UP000595254">
    <property type="component" value="Chromosome"/>
</dbReference>
<dbReference type="InterPro" id="IPR003593">
    <property type="entry name" value="AAA+_ATPase"/>
</dbReference>
<dbReference type="GO" id="GO:0003684">
    <property type="term" value="F:damaged DNA binding"/>
    <property type="evidence" value="ECO:0007669"/>
    <property type="project" value="UniProtKB-UniRule"/>
</dbReference>
<organism evidence="12 13">
    <name type="scientific">Peribacillus psychrosaccharolyticus</name>
    <name type="common">Bacillus psychrosaccharolyticus</name>
    <dbReference type="NCBI Taxonomy" id="1407"/>
    <lineage>
        <taxon>Bacteria</taxon>
        <taxon>Bacillati</taxon>
        <taxon>Bacillota</taxon>
        <taxon>Bacilli</taxon>
        <taxon>Bacillales</taxon>
        <taxon>Bacillaceae</taxon>
        <taxon>Peribacillus</taxon>
    </lineage>
</organism>
<dbReference type="PROSITE" id="PS50162">
    <property type="entry name" value="RECA_2"/>
    <property type="match status" value="1"/>
</dbReference>
<evidence type="ECO:0000256" key="4">
    <source>
        <dbReference type="ARBA" id="ARBA00022840"/>
    </source>
</evidence>
<evidence type="ECO:0000256" key="1">
    <source>
        <dbReference type="ARBA" id="ARBA00009391"/>
    </source>
</evidence>
<dbReference type="GO" id="GO:0003697">
    <property type="term" value="F:single-stranded DNA binding"/>
    <property type="evidence" value="ECO:0007669"/>
    <property type="project" value="UniProtKB-UniRule"/>
</dbReference>
<evidence type="ECO:0000259" key="10">
    <source>
        <dbReference type="PROSITE" id="PS50162"/>
    </source>
</evidence>
<dbReference type="PANTHER" id="PTHR45900">
    <property type="entry name" value="RECA"/>
    <property type="match status" value="1"/>
</dbReference>
<evidence type="ECO:0000256" key="9">
    <source>
        <dbReference type="RuleBase" id="RU004527"/>
    </source>
</evidence>
<dbReference type="GO" id="GO:0005829">
    <property type="term" value="C:cytosol"/>
    <property type="evidence" value="ECO:0007669"/>
    <property type="project" value="TreeGrafter"/>
</dbReference>
<dbReference type="CDD" id="cd00983">
    <property type="entry name" value="RecA"/>
    <property type="match status" value="1"/>
</dbReference>
<feature type="domain" description="RecA family profile 1" evidence="10">
    <location>
        <begin position="34"/>
        <end position="193"/>
    </location>
</feature>
<dbReference type="Pfam" id="PF21096">
    <property type="entry name" value="RecA_C"/>
    <property type="match status" value="1"/>
</dbReference>
<dbReference type="SMART" id="SM00382">
    <property type="entry name" value="AAA"/>
    <property type="match status" value="1"/>
</dbReference>
<keyword evidence="7 9" id="KW-0227">DNA damage</keyword>
<keyword evidence="7 8" id="KW-0234">DNA repair</keyword>
<reference evidence="12 13" key="1">
    <citation type="submission" date="2021-01" db="EMBL/GenBank/DDBJ databases">
        <title>FDA dAtabase for Regulatory Grade micrObial Sequences (FDA-ARGOS): Supporting development and validation of Infectious Disease Dx tests.</title>
        <authorList>
            <person name="Nelson B."/>
            <person name="Plummer A."/>
            <person name="Tallon L."/>
            <person name="Sadzewicz L."/>
            <person name="Zhao X."/>
            <person name="Boylan J."/>
            <person name="Ott S."/>
            <person name="Bowen H."/>
            <person name="Vavikolanu K."/>
            <person name="Mehta A."/>
            <person name="Aluvathingal J."/>
            <person name="Nadendla S."/>
            <person name="Myers T."/>
            <person name="Yan Y."/>
            <person name="Sichtig H."/>
        </authorList>
    </citation>
    <scope>NUCLEOTIDE SEQUENCE [LARGE SCALE GENOMIC DNA]</scope>
    <source>
        <strain evidence="12 13">FDAARGOS_1161</strain>
    </source>
</reference>
<name>A0A974NP47_PERPY</name>
<evidence type="ECO:0000313" key="12">
    <source>
        <dbReference type="EMBL" id="QQT01460.1"/>
    </source>
</evidence>
<dbReference type="KEGG" id="ppsr:I6J18_06235"/>
<keyword evidence="5 7" id="KW-0238">DNA-binding</keyword>
<comment type="subcellular location">
    <subcellularLocation>
        <location evidence="7">Cytoplasm</location>
    </subcellularLocation>
</comment>
<dbReference type="GO" id="GO:0006310">
    <property type="term" value="P:DNA recombination"/>
    <property type="evidence" value="ECO:0007669"/>
    <property type="project" value="UniProtKB-UniRule"/>
</dbReference>
<dbReference type="EMBL" id="CP068053">
    <property type="protein sequence ID" value="QQT01460.1"/>
    <property type="molecule type" value="Genomic_DNA"/>
</dbReference>
<dbReference type="InterPro" id="IPR049261">
    <property type="entry name" value="RecA-like_C"/>
</dbReference>